<organism evidence="1 2">
    <name type="scientific">Trichinella papuae</name>
    <dbReference type="NCBI Taxonomy" id="268474"/>
    <lineage>
        <taxon>Eukaryota</taxon>
        <taxon>Metazoa</taxon>
        <taxon>Ecdysozoa</taxon>
        <taxon>Nematoda</taxon>
        <taxon>Enoplea</taxon>
        <taxon>Dorylaimia</taxon>
        <taxon>Trichinellida</taxon>
        <taxon>Trichinellidae</taxon>
        <taxon>Trichinella</taxon>
    </lineage>
</organism>
<dbReference type="AlphaFoldDB" id="A0A0V1M447"/>
<dbReference type="EMBL" id="JYDO01000236">
    <property type="protein sequence ID" value="KRZ66551.1"/>
    <property type="molecule type" value="Genomic_DNA"/>
</dbReference>
<accession>A0A0V1M447</accession>
<gene>
    <name evidence="1" type="ORF">T10_8514</name>
</gene>
<dbReference type="Proteomes" id="UP000054843">
    <property type="component" value="Unassembled WGS sequence"/>
</dbReference>
<proteinExistence type="predicted"/>
<protein>
    <submittedName>
        <fullName evidence="1">Uncharacterized protein</fullName>
    </submittedName>
</protein>
<comment type="caution">
    <text evidence="1">The sequence shown here is derived from an EMBL/GenBank/DDBJ whole genome shotgun (WGS) entry which is preliminary data.</text>
</comment>
<keyword evidence="2" id="KW-1185">Reference proteome</keyword>
<evidence type="ECO:0000313" key="2">
    <source>
        <dbReference type="Proteomes" id="UP000054843"/>
    </source>
</evidence>
<name>A0A0V1M447_9BILA</name>
<reference evidence="1 2" key="1">
    <citation type="submission" date="2015-01" db="EMBL/GenBank/DDBJ databases">
        <title>Evolution of Trichinella species and genotypes.</title>
        <authorList>
            <person name="Korhonen P.K."/>
            <person name="Edoardo P."/>
            <person name="Giuseppe L.R."/>
            <person name="Gasser R.B."/>
        </authorList>
    </citation>
    <scope>NUCLEOTIDE SEQUENCE [LARGE SCALE GENOMIC DNA]</scope>
    <source>
        <strain evidence="1">ISS1980</strain>
    </source>
</reference>
<evidence type="ECO:0000313" key="1">
    <source>
        <dbReference type="EMBL" id="KRZ66551.1"/>
    </source>
</evidence>
<sequence>MFILLLFTEGSKSGLYRAIGFIGTIYLVDRDLWVDSRRSPGSNMNFLRLINDAKSLRVDEAWRN</sequence>